<dbReference type="GO" id="GO:0008270">
    <property type="term" value="F:zinc ion binding"/>
    <property type="evidence" value="ECO:0007669"/>
    <property type="project" value="UniProtKB-KW"/>
</dbReference>
<keyword evidence="4" id="KW-0479">Metal-binding</keyword>
<evidence type="ECO:0000256" key="2">
    <source>
        <dbReference type="ARBA" id="ARBA00023043"/>
    </source>
</evidence>
<dbReference type="PROSITE" id="PS50297">
    <property type="entry name" value="ANK_REP_REGION"/>
    <property type="match status" value="1"/>
</dbReference>
<dbReference type="AlphaFoldDB" id="A0A1Q9DYD2"/>
<dbReference type="InterPro" id="IPR016181">
    <property type="entry name" value="Acyl_CoA_acyltransferase"/>
</dbReference>
<feature type="repeat" description="ANK" evidence="3">
    <location>
        <begin position="127"/>
        <end position="159"/>
    </location>
</feature>
<feature type="zinc finger region" description="C3H1-type" evidence="4">
    <location>
        <begin position="756"/>
        <end position="781"/>
    </location>
</feature>
<dbReference type="PANTHER" id="PTHR24173:SF74">
    <property type="entry name" value="ANKYRIN REPEAT DOMAIN-CONTAINING PROTEIN 16"/>
    <property type="match status" value="1"/>
</dbReference>
<evidence type="ECO:0000313" key="8">
    <source>
        <dbReference type="Proteomes" id="UP000186817"/>
    </source>
</evidence>
<evidence type="ECO:0000256" key="1">
    <source>
        <dbReference type="ARBA" id="ARBA00022737"/>
    </source>
</evidence>
<dbReference type="Proteomes" id="UP000186817">
    <property type="component" value="Unassembled WGS sequence"/>
</dbReference>
<feature type="compositionally biased region" description="Low complexity" evidence="5">
    <location>
        <begin position="680"/>
        <end position="693"/>
    </location>
</feature>
<dbReference type="OrthoDB" id="448960at2759"/>
<dbReference type="SUPFAM" id="SSF55729">
    <property type="entry name" value="Acyl-CoA N-acyltransferases (Nat)"/>
    <property type="match status" value="1"/>
</dbReference>
<feature type="domain" description="C3H1-type" evidence="6">
    <location>
        <begin position="756"/>
        <end position="781"/>
    </location>
</feature>
<proteinExistence type="predicted"/>
<keyword evidence="2 3" id="KW-0040">ANK repeat</keyword>
<evidence type="ECO:0000259" key="6">
    <source>
        <dbReference type="PROSITE" id="PS50103"/>
    </source>
</evidence>
<protein>
    <submittedName>
        <fullName evidence="7">S-antigen protein</fullName>
    </submittedName>
</protein>
<name>A0A1Q9DYD2_SYMMI</name>
<evidence type="ECO:0000256" key="3">
    <source>
        <dbReference type="PROSITE-ProRule" id="PRU00023"/>
    </source>
</evidence>
<keyword evidence="1" id="KW-0677">Repeat</keyword>
<feature type="region of interest" description="Disordered" evidence="5">
    <location>
        <begin position="353"/>
        <end position="525"/>
    </location>
</feature>
<dbReference type="PROSITE" id="PS50103">
    <property type="entry name" value="ZF_C3H1"/>
    <property type="match status" value="1"/>
</dbReference>
<dbReference type="CDD" id="cd04301">
    <property type="entry name" value="NAT_SF"/>
    <property type="match status" value="1"/>
</dbReference>
<dbReference type="Pfam" id="PF12796">
    <property type="entry name" value="Ank_2"/>
    <property type="match status" value="1"/>
</dbReference>
<dbReference type="InterPro" id="IPR002110">
    <property type="entry name" value="Ankyrin_rpt"/>
</dbReference>
<organism evidence="7 8">
    <name type="scientific">Symbiodinium microadriaticum</name>
    <name type="common">Dinoflagellate</name>
    <name type="synonym">Zooxanthella microadriatica</name>
    <dbReference type="NCBI Taxonomy" id="2951"/>
    <lineage>
        <taxon>Eukaryota</taxon>
        <taxon>Sar</taxon>
        <taxon>Alveolata</taxon>
        <taxon>Dinophyceae</taxon>
        <taxon>Suessiales</taxon>
        <taxon>Symbiodiniaceae</taxon>
        <taxon>Symbiodinium</taxon>
    </lineage>
</organism>
<dbReference type="InterPro" id="IPR000571">
    <property type="entry name" value="Znf_CCCH"/>
</dbReference>
<keyword evidence="4" id="KW-0862">Zinc</keyword>
<keyword evidence="8" id="KW-1185">Reference proteome</keyword>
<dbReference type="GO" id="GO:0010468">
    <property type="term" value="P:regulation of gene expression"/>
    <property type="evidence" value="ECO:0007669"/>
    <property type="project" value="UniProtKB-ARBA"/>
</dbReference>
<dbReference type="Gene3D" id="1.25.40.20">
    <property type="entry name" value="Ankyrin repeat-containing domain"/>
    <property type="match status" value="1"/>
</dbReference>
<feature type="region of interest" description="Disordered" evidence="5">
    <location>
        <begin position="672"/>
        <end position="750"/>
    </location>
</feature>
<gene>
    <name evidence="7" type="ORF">AK812_SmicGene17172</name>
</gene>
<dbReference type="PANTHER" id="PTHR24173">
    <property type="entry name" value="ANKYRIN REPEAT CONTAINING"/>
    <property type="match status" value="1"/>
</dbReference>
<reference evidence="7 8" key="1">
    <citation type="submission" date="2016-02" db="EMBL/GenBank/DDBJ databases">
        <title>Genome analysis of coral dinoflagellate symbionts highlights evolutionary adaptations to a symbiotic lifestyle.</title>
        <authorList>
            <person name="Aranda M."/>
            <person name="Li Y."/>
            <person name="Liew Y.J."/>
            <person name="Baumgarten S."/>
            <person name="Simakov O."/>
            <person name="Wilson M."/>
            <person name="Piel J."/>
            <person name="Ashoor H."/>
            <person name="Bougouffa S."/>
            <person name="Bajic V.B."/>
            <person name="Ryu T."/>
            <person name="Ravasi T."/>
            <person name="Bayer T."/>
            <person name="Micklem G."/>
            <person name="Kim H."/>
            <person name="Bhak J."/>
            <person name="Lajeunesse T.C."/>
            <person name="Voolstra C.R."/>
        </authorList>
    </citation>
    <scope>NUCLEOTIDE SEQUENCE [LARGE SCALE GENOMIC DNA]</scope>
    <source>
        <strain evidence="7 8">CCMP2467</strain>
    </source>
</reference>
<evidence type="ECO:0000256" key="5">
    <source>
        <dbReference type="SAM" id="MobiDB-lite"/>
    </source>
</evidence>
<sequence>MATRKTKKDIPSWLVDARKGGTTRQEARLLINIRDGTLEEAWIAAAQVDPKWKLRGQTALYFAAARQDAMEAEKICRFLMSRLRVPAAKRDDWGQSPLFYAARQGHTQLCRYFVEKLDMSVHQADKSGDTPLFYAMEAKKTDTVIYLLRQGASLGVNNKSFETQLAREKLRREPAVLAENTKHKVTLVTTDALEEVRGLEKMLVGDQAALFKKKLFVRSCRAADFCLALGAYEKDCQFFREYSYIVANRGKVGSLVLVARDKETEQIVGFLHADKGEKELLIGHLKVHNDHQGKGLGFDICDEPAPETTMSMLSMCLKMVRRAKHAPEAPSESELYPPVAPYVQTAFAPWHLKPADKPKTEEPKAEEPKAEEPKAAGEPKAEEPKAAEGPKVEEPKAEEPKPAEEPKAAEQPKAEEPKAEEPQAAEEPKAAEQPKAEEPKAEEPQAAEEPKAAEQPKAEEPKAEEPKAEEPKAAEEPKVEEPKAEEPKAEEPKAEEPKAAAEPTQPAPDTDDESATHPSMPDLIPVTPYWLDSPCGNERRRFSHGYCSHGPLDLSGAGALTDKCWGSSHGLCSLAMGPAAKGTTREKPRPRPLNLQALQLPLPEWCHDEMPVRKTFIDYRCTEESPRAGLNTAPAAMCGCMIASLQEAASSPLCSNRGQRATDVLPEACSAASTARKSSDSSNSPQASQAPASYRIPPAKSGGCPDAAGRKEASTAKLHIHSISTDEDCGSSPDEDEEEALPSIGSAKHGEGACRRCCFFPKGRCHNGQDCLFCHFSHEKRRSKPKPKKSKRLKKRAANAGEEMIGVGGVDMIEGSYGQAAPVPVSIAGAWPRLQHGHRVRPLLRGRLLKSAESPQPEQWKRRGFGELTACLFEAKHTVLDAAV</sequence>
<feature type="compositionally biased region" description="Basic and acidic residues" evidence="5">
    <location>
        <begin position="353"/>
        <end position="499"/>
    </location>
</feature>
<dbReference type="EMBL" id="LSRX01000336">
    <property type="protein sequence ID" value="OLQ00186.1"/>
    <property type="molecule type" value="Genomic_DNA"/>
</dbReference>
<dbReference type="SMART" id="SM00248">
    <property type="entry name" value="ANK"/>
    <property type="match status" value="3"/>
</dbReference>
<accession>A0A1Q9DYD2</accession>
<comment type="caution">
    <text evidence="7">The sequence shown here is derived from an EMBL/GenBank/DDBJ whole genome shotgun (WGS) entry which is preliminary data.</text>
</comment>
<dbReference type="PROSITE" id="PS50088">
    <property type="entry name" value="ANK_REPEAT"/>
    <property type="match status" value="1"/>
</dbReference>
<dbReference type="InterPro" id="IPR036770">
    <property type="entry name" value="Ankyrin_rpt-contain_sf"/>
</dbReference>
<feature type="compositionally biased region" description="Acidic residues" evidence="5">
    <location>
        <begin position="725"/>
        <end position="740"/>
    </location>
</feature>
<dbReference type="SUPFAM" id="SSF48403">
    <property type="entry name" value="Ankyrin repeat"/>
    <property type="match status" value="1"/>
</dbReference>
<evidence type="ECO:0000313" key="7">
    <source>
        <dbReference type="EMBL" id="OLQ00186.1"/>
    </source>
</evidence>
<keyword evidence="4" id="KW-0863">Zinc-finger</keyword>
<evidence type="ECO:0000256" key="4">
    <source>
        <dbReference type="PROSITE-ProRule" id="PRU00723"/>
    </source>
</evidence>